<name>A0A0D1A831_9LACO</name>
<keyword evidence="4" id="KW-1185">Reference proteome</keyword>
<comment type="caution">
    <text evidence="3">The sequence shown here is derived from an EMBL/GenBank/DDBJ whole genome shotgun (WGS) entry which is preliminary data.</text>
</comment>
<sequence>MSAKTVRKYLAQFGAENRIIELTESSATVVLAAEALHTQPEKIAKSLSFDVNGDPILVVMAGDARVANPKFKAQFNAKAQMLAREKVESLVGQPIGGVCPFALKPTVKVYLDQSLQRFKTVFPAAGSTSNAIELNLNELEQFSHAQAWVDVTKIAS</sequence>
<feature type="domain" description="YbaK/aminoacyl-tRNA synthetase-associated" evidence="2">
    <location>
        <begin position="24"/>
        <end position="142"/>
    </location>
</feature>
<dbReference type="CDD" id="cd04333">
    <property type="entry name" value="ProX_deacylase"/>
    <property type="match status" value="1"/>
</dbReference>
<accession>A0A0D1A831</accession>
<evidence type="ECO:0000313" key="4">
    <source>
        <dbReference type="Proteomes" id="UP000032279"/>
    </source>
</evidence>
<dbReference type="OrthoDB" id="9798760at2"/>
<proteinExistence type="predicted"/>
<dbReference type="AlphaFoldDB" id="A0A0D1A831"/>
<gene>
    <name evidence="3" type="ORF">WDC_1512</name>
</gene>
<evidence type="ECO:0000313" key="3">
    <source>
        <dbReference type="EMBL" id="KIS02926.1"/>
    </source>
</evidence>
<dbReference type="GO" id="GO:0006412">
    <property type="term" value="P:translation"/>
    <property type="evidence" value="ECO:0007669"/>
    <property type="project" value="UniProtKB-KW"/>
</dbReference>
<keyword evidence="1" id="KW-0648">Protein biosynthesis</keyword>
<dbReference type="InterPro" id="IPR036754">
    <property type="entry name" value="YbaK/aa-tRNA-synt-asso_dom_sf"/>
</dbReference>
<dbReference type="Pfam" id="PF04073">
    <property type="entry name" value="tRNA_edit"/>
    <property type="match status" value="1"/>
</dbReference>
<dbReference type="SUPFAM" id="SSF55826">
    <property type="entry name" value="YbaK/ProRS associated domain"/>
    <property type="match status" value="1"/>
</dbReference>
<evidence type="ECO:0000259" key="2">
    <source>
        <dbReference type="Pfam" id="PF04073"/>
    </source>
</evidence>
<dbReference type="STRING" id="1335616.WDC_1512"/>
<evidence type="ECO:0000256" key="1">
    <source>
        <dbReference type="ARBA" id="ARBA00022917"/>
    </source>
</evidence>
<dbReference type="InterPro" id="IPR007214">
    <property type="entry name" value="YbaK/aa-tRNA-synth-assoc-dom"/>
</dbReference>
<dbReference type="Gene3D" id="3.90.960.10">
    <property type="entry name" value="YbaK/aminoacyl-tRNA synthetase-associated domain"/>
    <property type="match status" value="1"/>
</dbReference>
<dbReference type="PANTHER" id="PTHR30411:SF1">
    <property type="entry name" value="CYTOPLASMIC PROTEIN"/>
    <property type="match status" value="1"/>
</dbReference>
<dbReference type="EMBL" id="AWTT01000040">
    <property type="protein sequence ID" value="KIS02926.1"/>
    <property type="molecule type" value="Genomic_DNA"/>
</dbReference>
<protein>
    <recommendedName>
        <fullName evidence="2">YbaK/aminoacyl-tRNA synthetase-associated domain-containing protein</fullName>
    </recommendedName>
</protein>
<dbReference type="RefSeq" id="WP_044011214.1">
    <property type="nucleotide sequence ID" value="NZ_AWTT01000040.1"/>
</dbReference>
<dbReference type="GO" id="GO:0002161">
    <property type="term" value="F:aminoacyl-tRNA deacylase activity"/>
    <property type="evidence" value="ECO:0007669"/>
    <property type="project" value="InterPro"/>
</dbReference>
<organism evidence="3 4">
    <name type="scientific">Paucilactobacillus wasatchensis</name>
    <dbReference type="NCBI Taxonomy" id="1335616"/>
    <lineage>
        <taxon>Bacteria</taxon>
        <taxon>Bacillati</taxon>
        <taxon>Bacillota</taxon>
        <taxon>Bacilli</taxon>
        <taxon>Lactobacillales</taxon>
        <taxon>Lactobacillaceae</taxon>
        <taxon>Paucilactobacillus</taxon>
    </lineage>
</organism>
<dbReference type="Proteomes" id="UP000032279">
    <property type="component" value="Unassembled WGS sequence"/>
</dbReference>
<dbReference type="PANTHER" id="PTHR30411">
    <property type="entry name" value="CYTOPLASMIC PROTEIN"/>
    <property type="match status" value="1"/>
</dbReference>
<dbReference type="PATRIC" id="fig|1335616.4.peg.1516"/>
<reference evidence="3 4" key="1">
    <citation type="submission" date="2013-08" db="EMBL/GenBank/DDBJ databases">
        <title>Lactobacillus wasatchii sp. WDC04, a late gas producing bacteria isolated from aged chedder cheese.</title>
        <authorList>
            <person name="Oberg C.J."/>
            <person name="Culumber M."/>
            <person name="McMahon D.J."/>
            <person name="Broadbent J.R."/>
            <person name="Oberg T.S."/>
            <person name="Ortaki F."/>
        </authorList>
    </citation>
    <scope>NUCLEOTIDE SEQUENCE [LARGE SCALE GENOMIC DNA]</scope>
    <source>
        <strain evidence="3 4">WDC04</strain>
    </source>
</reference>